<keyword evidence="2" id="KW-1185">Reference proteome</keyword>
<organism evidence="1 2">
    <name type="scientific">Phaseolus coccineus</name>
    <name type="common">Scarlet runner bean</name>
    <name type="synonym">Phaseolus multiflorus</name>
    <dbReference type="NCBI Taxonomy" id="3886"/>
    <lineage>
        <taxon>Eukaryota</taxon>
        <taxon>Viridiplantae</taxon>
        <taxon>Streptophyta</taxon>
        <taxon>Embryophyta</taxon>
        <taxon>Tracheophyta</taxon>
        <taxon>Spermatophyta</taxon>
        <taxon>Magnoliopsida</taxon>
        <taxon>eudicotyledons</taxon>
        <taxon>Gunneridae</taxon>
        <taxon>Pentapetalae</taxon>
        <taxon>rosids</taxon>
        <taxon>fabids</taxon>
        <taxon>Fabales</taxon>
        <taxon>Fabaceae</taxon>
        <taxon>Papilionoideae</taxon>
        <taxon>50 kb inversion clade</taxon>
        <taxon>NPAAA clade</taxon>
        <taxon>indigoferoid/millettioid clade</taxon>
        <taxon>Phaseoleae</taxon>
        <taxon>Phaseolus</taxon>
    </lineage>
</organism>
<evidence type="ECO:0000313" key="2">
    <source>
        <dbReference type="Proteomes" id="UP001374584"/>
    </source>
</evidence>
<proteinExistence type="predicted"/>
<evidence type="ECO:0000313" key="1">
    <source>
        <dbReference type="EMBL" id="KAK7369322.1"/>
    </source>
</evidence>
<accession>A0AAN9NF25</accession>
<reference evidence="1 2" key="1">
    <citation type="submission" date="2024-01" db="EMBL/GenBank/DDBJ databases">
        <title>The genomes of 5 underutilized Papilionoideae crops provide insights into root nodulation and disease resistanc.</title>
        <authorList>
            <person name="Jiang F."/>
        </authorList>
    </citation>
    <scope>NUCLEOTIDE SEQUENCE [LARGE SCALE GENOMIC DNA]</scope>
    <source>
        <strain evidence="1">JINMINGXINNONG_FW02</strain>
        <tissue evidence="1">Leaves</tissue>
    </source>
</reference>
<dbReference type="AlphaFoldDB" id="A0AAN9NF25"/>
<name>A0AAN9NF25_PHACN</name>
<dbReference type="EMBL" id="JAYMYR010000004">
    <property type="protein sequence ID" value="KAK7369322.1"/>
    <property type="molecule type" value="Genomic_DNA"/>
</dbReference>
<protein>
    <submittedName>
        <fullName evidence="1">Uncharacterized protein</fullName>
    </submittedName>
</protein>
<dbReference type="Proteomes" id="UP001374584">
    <property type="component" value="Unassembled WGS sequence"/>
</dbReference>
<gene>
    <name evidence="1" type="ORF">VNO80_11359</name>
</gene>
<sequence length="83" mass="9633">MVKGRGETFCTCSLWFKESGVHLWSQREGSYTYNFLTDSKRKIRALKAQIDIDIRKRKLGAKPRERCCVLCSGAVRSRNFTRS</sequence>
<comment type="caution">
    <text evidence="1">The sequence shown here is derived from an EMBL/GenBank/DDBJ whole genome shotgun (WGS) entry which is preliminary data.</text>
</comment>